<dbReference type="RefSeq" id="WP_184192075.1">
    <property type="nucleotide sequence ID" value="NZ_JACHGW010000001.1"/>
</dbReference>
<dbReference type="SUPFAM" id="SSF52980">
    <property type="entry name" value="Restriction endonuclease-like"/>
    <property type="match status" value="1"/>
</dbReference>
<reference evidence="2 3" key="1">
    <citation type="submission" date="2020-08" db="EMBL/GenBank/DDBJ databases">
        <title>Genomic Encyclopedia of Type Strains, Phase IV (KMG-IV): sequencing the most valuable type-strain genomes for metagenomic binning, comparative biology and taxonomic classification.</title>
        <authorList>
            <person name="Goeker M."/>
        </authorList>
    </citation>
    <scope>NUCLEOTIDE SEQUENCE [LARGE SCALE GENOMIC DNA]</scope>
    <source>
        <strain evidence="2 3">DSM 23562</strain>
    </source>
</reference>
<sequence length="209" mass="23368">MATTTASETLPESVWPLILRMRPGLRLTDPEEFYDFCQANAPWQFERTAKGELIVTMPTGGESGKRNALLNYQLVGWALRDGSGSYFDSNTGFELPGGAMRAPDAAWVTNARLAALSPEQKEKFLPLLPDFVIELRSKTDRLAPLQEKMEEWRDTGVRLSLLLDPTTRRVHVYRPGTEPQILEDPATVDCSPELPGFLLDTKAIFDVTL</sequence>
<dbReference type="InterPro" id="IPR012296">
    <property type="entry name" value="Nuclease_put_TT1808"/>
</dbReference>
<gene>
    <name evidence="2" type="ORF">HNQ39_000227</name>
</gene>
<feature type="domain" description="Putative restriction endonuclease" evidence="1">
    <location>
        <begin position="30"/>
        <end position="200"/>
    </location>
</feature>
<evidence type="ECO:0000259" key="1">
    <source>
        <dbReference type="Pfam" id="PF05685"/>
    </source>
</evidence>
<keyword evidence="2" id="KW-0540">Nuclease</keyword>
<keyword evidence="2" id="KW-0255">Endonuclease</keyword>
<dbReference type="AlphaFoldDB" id="A0A7W9W524"/>
<organism evidence="2 3">
    <name type="scientific">Armatimonas rosea</name>
    <dbReference type="NCBI Taxonomy" id="685828"/>
    <lineage>
        <taxon>Bacteria</taxon>
        <taxon>Bacillati</taxon>
        <taxon>Armatimonadota</taxon>
        <taxon>Armatimonadia</taxon>
        <taxon>Armatimonadales</taxon>
        <taxon>Armatimonadaceae</taxon>
        <taxon>Armatimonas</taxon>
    </lineage>
</organism>
<dbReference type="EMBL" id="JACHGW010000001">
    <property type="protein sequence ID" value="MBB6048465.1"/>
    <property type="molecule type" value="Genomic_DNA"/>
</dbReference>
<keyword evidence="2" id="KW-0378">Hydrolase</keyword>
<keyword evidence="3" id="KW-1185">Reference proteome</keyword>
<dbReference type="PANTHER" id="PTHR34107:SF7">
    <property type="entry name" value="SLR2092 PROTEIN"/>
    <property type="match status" value="1"/>
</dbReference>
<accession>A0A7W9W524</accession>
<dbReference type="Proteomes" id="UP000520814">
    <property type="component" value="Unassembled WGS sequence"/>
</dbReference>
<dbReference type="PANTHER" id="PTHR34107">
    <property type="entry name" value="SLL0198 PROTEIN-RELATED"/>
    <property type="match status" value="1"/>
</dbReference>
<evidence type="ECO:0000313" key="2">
    <source>
        <dbReference type="EMBL" id="MBB6048465.1"/>
    </source>
</evidence>
<name>A0A7W9W524_ARMRO</name>
<protein>
    <submittedName>
        <fullName evidence="2">Uma2 family endonuclease</fullName>
    </submittedName>
</protein>
<dbReference type="GO" id="GO:0004519">
    <property type="term" value="F:endonuclease activity"/>
    <property type="evidence" value="ECO:0007669"/>
    <property type="project" value="UniProtKB-KW"/>
</dbReference>
<dbReference type="Gene3D" id="3.90.1570.10">
    <property type="entry name" value="tt1808, chain A"/>
    <property type="match status" value="1"/>
</dbReference>
<dbReference type="Pfam" id="PF05685">
    <property type="entry name" value="Uma2"/>
    <property type="match status" value="1"/>
</dbReference>
<dbReference type="CDD" id="cd06260">
    <property type="entry name" value="DUF820-like"/>
    <property type="match status" value="1"/>
</dbReference>
<dbReference type="InterPro" id="IPR011335">
    <property type="entry name" value="Restrct_endonuc-II-like"/>
</dbReference>
<dbReference type="InterPro" id="IPR008538">
    <property type="entry name" value="Uma2"/>
</dbReference>
<comment type="caution">
    <text evidence="2">The sequence shown here is derived from an EMBL/GenBank/DDBJ whole genome shotgun (WGS) entry which is preliminary data.</text>
</comment>
<proteinExistence type="predicted"/>
<evidence type="ECO:0000313" key="3">
    <source>
        <dbReference type="Proteomes" id="UP000520814"/>
    </source>
</evidence>